<dbReference type="InterPro" id="IPR000835">
    <property type="entry name" value="HTH_MarR-typ"/>
</dbReference>
<dbReference type="InterPro" id="IPR036390">
    <property type="entry name" value="WH_DNA-bd_sf"/>
</dbReference>
<organism evidence="6 7">
    <name type="scientific">Caldicellulosiruptor changbaiensis</name>
    <dbReference type="NCBI Taxonomy" id="1222016"/>
    <lineage>
        <taxon>Bacteria</taxon>
        <taxon>Bacillati</taxon>
        <taxon>Bacillota</taxon>
        <taxon>Bacillota incertae sedis</taxon>
        <taxon>Caldicellulosiruptorales</taxon>
        <taxon>Caldicellulosiruptoraceae</taxon>
        <taxon>Caldicellulosiruptor</taxon>
    </lineage>
</organism>
<keyword evidence="2" id="KW-0238">DNA-binding</keyword>
<keyword evidence="3" id="KW-0804">Transcription</keyword>
<protein>
    <submittedName>
        <fullName evidence="6">MarR family transcriptional regulator</fullName>
    </submittedName>
</protein>
<sequence>MDDISKGLKIIELVKEIMKITKKIARHQFDQFDITAPQGMLLGQLIRHGKMKVSDLSKKMGLSNSTVSGIIDRLEKQGMVQRIRSQEDRRVVYVDVTPKFKDAFEKNFKDMEKRFEEILNRADEKEIDTILNGLETLKKVLDRYVHK</sequence>
<dbReference type="GO" id="GO:0003677">
    <property type="term" value="F:DNA binding"/>
    <property type="evidence" value="ECO:0007669"/>
    <property type="project" value="UniProtKB-KW"/>
</dbReference>
<dbReference type="PROSITE" id="PS50995">
    <property type="entry name" value="HTH_MARR_2"/>
    <property type="match status" value="1"/>
</dbReference>
<dbReference type="PANTHER" id="PTHR42756">
    <property type="entry name" value="TRANSCRIPTIONAL REGULATOR, MARR"/>
    <property type="match status" value="1"/>
</dbReference>
<keyword evidence="1" id="KW-0805">Transcription regulation</keyword>
<evidence type="ECO:0000313" key="6">
    <source>
        <dbReference type="EMBL" id="AZT89520.1"/>
    </source>
</evidence>
<evidence type="ECO:0000259" key="5">
    <source>
        <dbReference type="PROSITE" id="PS50995"/>
    </source>
</evidence>
<dbReference type="GO" id="GO:0003700">
    <property type="term" value="F:DNA-binding transcription factor activity"/>
    <property type="evidence" value="ECO:0007669"/>
    <property type="project" value="InterPro"/>
</dbReference>
<dbReference type="Pfam" id="PF01047">
    <property type="entry name" value="MarR"/>
    <property type="match status" value="1"/>
</dbReference>
<dbReference type="Gene3D" id="1.10.10.10">
    <property type="entry name" value="Winged helix-like DNA-binding domain superfamily/Winged helix DNA-binding domain"/>
    <property type="match status" value="1"/>
</dbReference>
<keyword evidence="7" id="KW-1185">Reference proteome</keyword>
<dbReference type="SUPFAM" id="SSF46785">
    <property type="entry name" value="Winged helix' DNA-binding domain"/>
    <property type="match status" value="1"/>
</dbReference>
<dbReference type="AlphaFoldDB" id="A0A3T0D3Y1"/>
<name>A0A3T0D3Y1_9FIRM</name>
<gene>
    <name evidence="6" type="ORF">ELD05_01865</name>
</gene>
<evidence type="ECO:0000256" key="2">
    <source>
        <dbReference type="ARBA" id="ARBA00023125"/>
    </source>
</evidence>
<dbReference type="PRINTS" id="PR00598">
    <property type="entry name" value="HTHMARR"/>
</dbReference>
<evidence type="ECO:0000256" key="4">
    <source>
        <dbReference type="SAM" id="Coils"/>
    </source>
</evidence>
<evidence type="ECO:0000313" key="7">
    <source>
        <dbReference type="Proteomes" id="UP000282930"/>
    </source>
</evidence>
<dbReference type="EMBL" id="CP034791">
    <property type="protein sequence ID" value="AZT89520.1"/>
    <property type="molecule type" value="Genomic_DNA"/>
</dbReference>
<dbReference type="KEGG" id="ccha:ELD05_01865"/>
<dbReference type="PANTHER" id="PTHR42756:SF1">
    <property type="entry name" value="TRANSCRIPTIONAL REPRESSOR OF EMRAB OPERON"/>
    <property type="match status" value="1"/>
</dbReference>
<dbReference type="InterPro" id="IPR011991">
    <property type="entry name" value="ArsR-like_HTH"/>
</dbReference>
<accession>A0A3T0D3Y1</accession>
<dbReference type="InterPro" id="IPR036388">
    <property type="entry name" value="WH-like_DNA-bd_sf"/>
</dbReference>
<proteinExistence type="predicted"/>
<evidence type="ECO:0000256" key="3">
    <source>
        <dbReference type="ARBA" id="ARBA00023163"/>
    </source>
</evidence>
<dbReference type="CDD" id="cd00090">
    <property type="entry name" value="HTH_ARSR"/>
    <property type="match status" value="1"/>
</dbReference>
<reference evidence="6 7" key="1">
    <citation type="submission" date="2018-12" db="EMBL/GenBank/DDBJ databases">
        <title>Genome sequence from the cellulolytic species, Caldicellulosiruptor changbaiensis.</title>
        <authorList>
            <person name="Blumer-Schuette S.E."/>
            <person name="Mendoza C."/>
        </authorList>
    </citation>
    <scope>NUCLEOTIDE SEQUENCE [LARGE SCALE GENOMIC DNA]</scope>
    <source>
        <strain evidence="6 7">CBS-Z</strain>
    </source>
</reference>
<keyword evidence="4" id="KW-0175">Coiled coil</keyword>
<evidence type="ECO:0000256" key="1">
    <source>
        <dbReference type="ARBA" id="ARBA00023015"/>
    </source>
</evidence>
<dbReference type="RefSeq" id="WP_127351140.1">
    <property type="nucleotide sequence ID" value="NZ_CP034791.1"/>
</dbReference>
<dbReference type="Proteomes" id="UP000282930">
    <property type="component" value="Chromosome"/>
</dbReference>
<feature type="domain" description="HTH marR-type" evidence="5">
    <location>
        <begin position="10"/>
        <end position="139"/>
    </location>
</feature>
<dbReference type="SMART" id="SM00347">
    <property type="entry name" value="HTH_MARR"/>
    <property type="match status" value="1"/>
</dbReference>
<feature type="coiled-coil region" evidence="4">
    <location>
        <begin position="101"/>
        <end position="128"/>
    </location>
</feature>